<keyword evidence="1" id="KW-1185">Reference proteome</keyword>
<reference evidence="2" key="1">
    <citation type="submission" date="2025-08" db="UniProtKB">
        <authorList>
            <consortium name="RefSeq"/>
        </authorList>
    </citation>
    <scope>IDENTIFICATION</scope>
</reference>
<dbReference type="Proteomes" id="UP001732720">
    <property type="component" value="Chromosome 15"/>
</dbReference>
<accession>A0AC58L6P2</accession>
<protein>
    <submittedName>
        <fullName evidence="2">Interleukin-15 receptor subunit alpha isoform X1</fullName>
    </submittedName>
</protein>
<sequence length="326" mass="34971">MSPLRTSPQPSGGQSKSESECAWLAAGPGAALATSPGPVHRTRGWPGASRRGTAGRATMAPRRLRDGRVHALLALLLLLLLLWPPVTRGTTCPTPTSVEHADIRVKSYNVNSRERYVCNSGFKRKAGTSSLIQCVLNETTNIAHWTTPNLKCIRDPSLTHQRPVPPSTVVTTRVTPTSESPFPSGKEPTALFPKSDTTVATETAIIPGTQLTPSQPASAGTTGIGSHESSQTPSQTTARVLESTPFTSHEITGVHPYSSKQAIVTISTSVSTFCTVLVMLLLLWCFRSRQTSQPPAVEVERMEVMPMTPGTSSREEEDTGIYPHSP</sequence>
<evidence type="ECO:0000313" key="2">
    <source>
        <dbReference type="RefSeq" id="XP_073912822.1"/>
    </source>
</evidence>
<gene>
    <name evidence="2" type="primary">Il15ra</name>
</gene>
<proteinExistence type="predicted"/>
<organism evidence="1 2">
    <name type="scientific">Castor canadensis</name>
    <name type="common">American beaver</name>
    <dbReference type="NCBI Taxonomy" id="51338"/>
    <lineage>
        <taxon>Eukaryota</taxon>
        <taxon>Metazoa</taxon>
        <taxon>Chordata</taxon>
        <taxon>Craniata</taxon>
        <taxon>Vertebrata</taxon>
        <taxon>Euteleostomi</taxon>
        <taxon>Mammalia</taxon>
        <taxon>Eutheria</taxon>
        <taxon>Euarchontoglires</taxon>
        <taxon>Glires</taxon>
        <taxon>Rodentia</taxon>
        <taxon>Castorimorpha</taxon>
        <taxon>Castoridae</taxon>
        <taxon>Castor</taxon>
    </lineage>
</organism>
<evidence type="ECO:0000313" key="1">
    <source>
        <dbReference type="Proteomes" id="UP001732720"/>
    </source>
</evidence>
<keyword evidence="2" id="KW-0675">Receptor</keyword>
<name>A0AC58L6P2_CASCN</name>
<dbReference type="RefSeq" id="XP_073912822.1">
    <property type="nucleotide sequence ID" value="XM_074056721.1"/>
</dbReference>